<gene>
    <name evidence="1" type="ORF">SAMN05421880_13320</name>
</gene>
<name>A0A1I4TMX3_9PROT</name>
<accession>A0A1I4TMX3</accession>
<keyword evidence="2" id="KW-1185">Reference proteome</keyword>
<dbReference type="EMBL" id="FOUF01000033">
    <property type="protein sequence ID" value="SFM78108.1"/>
    <property type="molecule type" value="Genomic_DNA"/>
</dbReference>
<organism evidence="1 2">
    <name type="scientific">Nitrosomonas nitrosa</name>
    <dbReference type="NCBI Taxonomy" id="52442"/>
    <lineage>
        <taxon>Bacteria</taxon>
        <taxon>Pseudomonadati</taxon>
        <taxon>Pseudomonadota</taxon>
        <taxon>Betaproteobacteria</taxon>
        <taxon>Nitrosomonadales</taxon>
        <taxon>Nitrosomonadaceae</taxon>
        <taxon>Nitrosomonas</taxon>
    </lineage>
</organism>
<evidence type="ECO:0000313" key="2">
    <source>
        <dbReference type="Proteomes" id="UP000199561"/>
    </source>
</evidence>
<reference evidence="1 2" key="1">
    <citation type="submission" date="2016-10" db="EMBL/GenBank/DDBJ databases">
        <authorList>
            <person name="de Groot N.N."/>
        </authorList>
    </citation>
    <scope>NUCLEOTIDE SEQUENCE [LARGE SCALE GENOMIC DNA]</scope>
    <source>
        <strain evidence="1 2">Nm146</strain>
    </source>
</reference>
<dbReference type="STRING" id="52442.SAMN05421880_13320"/>
<sequence length="49" mass="5568">MQYQNYLLDAINEVLTWDIPDEALPDAVIAQASLMARMNPEEIMQLSSD</sequence>
<dbReference type="AlphaFoldDB" id="A0A1I4TMX3"/>
<protein>
    <submittedName>
        <fullName evidence="1">Uncharacterized protein</fullName>
    </submittedName>
</protein>
<dbReference type="RefSeq" id="WP_177182369.1">
    <property type="nucleotide sequence ID" value="NZ_FOUF01000033.1"/>
</dbReference>
<evidence type="ECO:0000313" key="1">
    <source>
        <dbReference type="EMBL" id="SFM78108.1"/>
    </source>
</evidence>
<proteinExistence type="predicted"/>
<dbReference type="Proteomes" id="UP000199561">
    <property type="component" value="Unassembled WGS sequence"/>
</dbReference>